<dbReference type="Proteomes" id="UP001620626">
    <property type="component" value="Unassembled WGS sequence"/>
</dbReference>
<name>A0ABD2JT39_9BILA</name>
<organism evidence="2 3">
    <name type="scientific">Heterodera trifolii</name>
    <dbReference type="NCBI Taxonomy" id="157864"/>
    <lineage>
        <taxon>Eukaryota</taxon>
        <taxon>Metazoa</taxon>
        <taxon>Ecdysozoa</taxon>
        <taxon>Nematoda</taxon>
        <taxon>Chromadorea</taxon>
        <taxon>Rhabditida</taxon>
        <taxon>Tylenchina</taxon>
        <taxon>Tylenchomorpha</taxon>
        <taxon>Tylenchoidea</taxon>
        <taxon>Heteroderidae</taxon>
        <taxon>Heteroderinae</taxon>
        <taxon>Heterodera</taxon>
    </lineage>
</organism>
<dbReference type="AlphaFoldDB" id="A0ABD2JT39"/>
<evidence type="ECO:0000313" key="2">
    <source>
        <dbReference type="EMBL" id="KAL3093753.1"/>
    </source>
</evidence>
<feature type="chain" id="PRO_5044776709" evidence="1">
    <location>
        <begin position="18"/>
        <end position="87"/>
    </location>
</feature>
<protein>
    <submittedName>
        <fullName evidence="2">Uncharacterized protein</fullName>
    </submittedName>
</protein>
<reference evidence="2 3" key="1">
    <citation type="submission" date="2024-10" db="EMBL/GenBank/DDBJ databases">
        <authorList>
            <person name="Kim D."/>
        </authorList>
    </citation>
    <scope>NUCLEOTIDE SEQUENCE [LARGE SCALE GENOMIC DNA]</scope>
    <source>
        <strain evidence="2">BH-2024</strain>
    </source>
</reference>
<comment type="caution">
    <text evidence="2">The sequence shown here is derived from an EMBL/GenBank/DDBJ whole genome shotgun (WGS) entry which is preliminary data.</text>
</comment>
<evidence type="ECO:0000256" key="1">
    <source>
        <dbReference type="SAM" id="SignalP"/>
    </source>
</evidence>
<accession>A0ABD2JT39</accession>
<keyword evidence="3" id="KW-1185">Reference proteome</keyword>
<sequence>MCTFCFVFVLSSFVTCATDESNSNLTQRQNDQQFAIAEADPSATTASSPPCPSCSDTSSAFTVAQNGAYPTTEDSTKVFWSTDGTVG</sequence>
<dbReference type="EMBL" id="JBICBT010000909">
    <property type="protein sequence ID" value="KAL3093753.1"/>
    <property type="molecule type" value="Genomic_DNA"/>
</dbReference>
<evidence type="ECO:0000313" key="3">
    <source>
        <dbReference type="Proteomes" id="UP001620626"/>
    </source>
</evidence>
<proteinExistence type="predicted"/>
<keyword evidence="1" id="KW-0732">Signal</keyword>
<gene>
    <name evidence="2" type="ORF">niasHT_027024</name>
</gene>
<feature type="signal peptide" evidence="1">
    <location>
        <begin position="1"/>
        <end position="17"/>
    </location>
</feature>